<evidence type="ECO:0000256" key="1">
    <source>
        <dbReference type="SAM" id="MobiDB-lite"/>
    </source>
</evidence>
<dbReference type="EMBL" id="NXEJ01000006">
    <property type="protein sequence ID" value="POO51114.1"/>
    <property type="molecule type" value="Genomic_DNA"/>
</dbReference>
<accession>A0AAE5VP38</accession>
<protein>
    <submittedName>
        <fullName evidence="3">Uncharacterized protein</fullName>
    </submittedName>
</protein>
<feature type="compositionally biased region" description="Basic and acidic residues" evidence="1">
    <location>
        <begin position="114"/>
        <end position="123"/>
    </location>
</feature>
<gene>
    <name evidence="3" type="ORF">CPJ18_11105</name>
    <name evidence="2" type="ORF">RMS29_14450</name>
</gene>
<keyword evidence="5" id="KW-1185">Reference proteome</keyword>
<reference evidence="3 4" key="1">
    <citation type="journal article" date="2018" name="Syst. Appl. Microbiol.">
        <title>Agrobacterium rosae sp. nov., isolated from galls on different agricultural crops.</title>
        <authorList>
            <person name="Kuzmanovic N."/>
            <person name="Pulawska J."/>
            <person name="Smalla K."/>
            <person name="Nesme X."/>
        </authorList>
    </citation>
    <scope>NUCLEOTIDE SEQUENCE [LARGE SCALE GENOMIC DNA]</scope>
    <source>
        <strain evidence="3 4">NCPPB 1650</strain>
    </source>
</reference>
<reference evidence="2 5" key="2">
    <citation type="journal article" date="2023" name="Phytobiomes J">
        <title>Deciphering the key players within the bacterial microbiota associated with aerial crown gall tumors on rhododendron: Insights into the gallobiome.</title>
        <authorList>
            <person name="Kuzmanovic N."/>
            <person name="Nesme J."/>
            <person name="Wolf J."/>
            <person name="Neumann-Schaal M."/>
            <person name="Petersen J."/>
            <person name="Fernandez-Gnecco G."/>
            <person name="Sproeer C."/>
            <person name="Bunk B."/>
            <person name="Overmann J."/>
            <person name="Sorensen S.J."/>
            <person name="Idczak E."/>
            <person name="Smalla K."/>
        </authorList>
    </citation>
    <scope>NUCLEOTIDE SEQUENCE [LARGE SCALE GENOMIC DNA]</scope>
    <source>
        <strain evidence="2">Rho-14.1</strain>
        <strain evidence="5">rho-14.1</strain>
    </source>
</reference>
<dbReference type="Proteomes" id="UP000237447">
    <property type="component" value="Unassembled WGS sequence"/>
</dbReference>
<proteinExistence type="predicted"/>
<dbReference type="AlphaFoldDB" id="A0AAE5VP38"/>
<dbReference type="EMBL" id="JAVRAD010000006">
    <property type="protein sequence ID" value="MDX8330436.1"/>
    <property type="molecule type" value="Genomic_DNA"/>
</dbReference>
<dbReference type="RefSeq" id="WP_146258677.1">
    <property type="nucleotide sequence ID" value="NZ_CP192764.1"/>
</dbReference>
<sequence>MNRRLVRQLSEIGDGDETDVLKELEQALTVAAGGSLTVKAARDTFTKVLGRVRGGDMQVIGKKTEDMAVVISLKDLAALITSSGRNMSFGSALDEVGFAPLGRRVKVKAGNDQPRLRRPEKARVQLPASRM</sequence>
<evidence type="ECO:0000313" key="4">
    <source>
        <dbReference type="Proteomes" id="UP000237447"/>
    </source>
</evidence>
<dbReference type="Proteomes" id="UP001277561">
    <property type="component" value="Unassembled WGS sequence"/>
</dbReference>
<organism evidence="3 4">
    <name type="scientific">Agrobacterium rosae</name>
    <dbReference type="NCBI Taxonomy" id="1972867"/>
    <lineage>
        <taxon>Bacteria</taxon>
        <taxon>Pseudomonadati</taxon>
        <taxon>Pseudomonadota</taxon>
        <taxon>Alphaproteobacteria</taxon>
        <taxon>Hyphomicrobiales</taxon>
        <taxon>Rhizobiaceae</taxon>
        <taxon>Rhizobium/Agrobacterium group</taxon>
        <taxon>Agrobacterium</taxon>
    </lineage>
</organism>
<name>A0AAE5VP38_9HYPH</name>
<evidence type="ECO:0000313" key="3">
    <source>
        <dbReference type="EMBL" id="POO51114.1"/>
    </source>
</evidence>
<comment type="caution">
    <text evidence="3">The sequence shown here is derived from an EMBL/GenBank/DDBJ whole genome shotgun (WGS) entry which is preliminary data.</text>
</comment>
<feature type="region of interest" description="Disordered" evidence="1">
    <location>
        <begin position="112"/>
        <end position="131"/>
    </location>
</feature>
<evidence type="ECO:0000313" key="2">
    <source>
        <dbReference type="EMBL" id="MDX8330436.1"/>
    </source>
</evidence>
<evidence type="ECO:0000313" key="5">
    <source>
        <dbReference type="Proteomes" id="UP001277561"/>
    </source>
</evidence>
<dbReference type="GeneID" id="86879885"/>